<dbReference type="EMBL" id="FWXI01000011">
    <property type="protein sequence ID" value="SMC86459.1"/>
    <property type="molecule type" value="Genomic_DNA"/>
</dbReference>
<dbReference type="OrthoDB" id="1684091at2"/>
<dbReference type="AlphaFoldDB" id="A0A1W2CML3"/>
<dbReference type="RefSeq" id="WP_084576267.1">
    <property type="nucleotide sequence ID" value="NZ_CP155572.1"/>
</dbReference>
<reference evidence="1 2" key="1">
    <citation type="submission" date="2017-04" db="EMBL/GenBank/DDBJ databases">
        <authorList>
            <person name="Afonso C.L."/>
            <person name="Miller P.J."/>
            <person name="Scott M.A."/>
            <person name="Spackman E."/>
            <person name="Goraichik I."/>
            <person name="Dimitrov K.M."/>
            <person name="Suarez D.L."/>
            <person name="Swayne D.E."/>
        </authorList>
    </citation>
    <scope>NUCLEOTIDE SEQUENCE [LARGE SCALE GENOMIC DNA]</scope>
    <source>
        <strain evidence="1 2">DSM 5090</strain>
    </source>
</reference>
<dbReference type="STRING" id="112901.SAMN04488500_11113"/>
<name>A0A1W2CML3_9FIRM</name>
<dbReference type="Proteomes" id="UP000192738">
    <property type="component" value="Unassembled WGS sequence"/>
</dbReference>
<organism evidence="1 2">
    <name type="scientific">Sporomusa malonica</name>
    <dbReference type="NCBI Taxonomy" id="112901"/>
    <lineage>
        <taxon>Bacteria</taxon>
        <taxon>Bacillati</taxon>
        <taxon>Bacillota</taxon>
        <taxon>Negativicutes</taxon>
        <taxon>Selenomonadales</taxon>
        <taxon>Sporomusaceae</taxon>
        <taxon>Sporomusa</taxon>
    </lineage>
</organism>
<protein>
    <submittedName>
        <fullName evidence="1">Uncharacterized protein</fullName>
    </submittedName>
</protein>
<proteinExistence type="predicted"/>
<evidence type="ECO:0000313" key="1">
    <source>
        <dbReference type="EMBL" id="SMC86459.1"/>
    </source>
</evidence>
<evidence type="ECO:0000313" key="2">
    <source>
        <dbReference type="Proteomes" id="UP000192738"/>
    </source>
</evidence>
<keyword evidence="2" id="KW-1185">Reference proteome</keyword>
<gene>
    <name evidence="1" type="ORF">SAMN04488500_11113</name>
</gene>
<sequence length="61" mass="6919">MAGAPTIWVNSDMSEQIADFNGEYVLITTSNMQRMPLGKTLEDAREKLKEIGRYDIAEQLK</sequence>
<accession>A0A1W2CML3</accession>